<name>A0AAN7UCB0_9PEZI</name>
<evidence type="ECO:0000313" key="2">
    <source>
        <dbReference type="Proteomes" id="UP001305414"/>
    </source>
</evidence>
<reference evidence="1 2" key="1">
    <citation type="submission" date="2023-10" db="EMBL/GenBank/DDBJ databases">
        <title>Draft genome sequence of Xylaria bambusicola isolate GMP-LS, the root and basal stem rot pathogen of sugarcane in Indonesia.</title>
        <authorList>
            <person name="Selvaraj P."/>
            <person name="Muralishankar V."/>
            <person name="Muruganantham S."/>
            <person name="Sp S."/>
            <person name="Haryani S."/>
            <person name="Lau K.J.X."/>
            <person name="Naqvi N.I."/>
        </authorList>
    </citation>
    <scope>NUCLEOTIDE SEQUENCE [LARGE SCALE GENOMIC DNA]</scope>
    <source>
        <strain evidence="1">GMP-LS</strain>
    </source>
</reference>
<proteinExistence type="predicted"/>
<dbReference type="AlphaFoldDB" id="A0AAN7UCB0"/>
<accession>A0AAN7UCB0</accession>
<comment type="caution">
    <text evidence="1">The sequence shown here is derived from an EMBL/GenBank/DDBJ whole genome shotgun (WGS) entry which is preliminary data.</text>
</comment>
<keyword evidence="2" id="KW-1185">Reference proteome</keyword>
<evidence type="ECO:0000313" key="1">
    <source>
        <dbReference type="EMBL" id="KAK5626244.1"/>
    </source>
</evidence>
<dbReference type="Proteomes" id="UP001305414">
    <property type="component" value="Unassembled WGS sequence"/>
</dbReference>
<dbReference type="EMBL" id="JAWHQM010000003">
    <property type="protein sequence ID" value="KAK5626244.1"/>
    <property type="molecule type" value="Genomic_DNA"/>
</dbReference>
<organism evidence="1 2">
    <name type="scientific">Xylaria bambusicola</name>
    <dbReference type="NCBI Taxonomy" id="326684"/>
    <lineage>
        <taxon>Eukaryota</taxon>
        <taxon>Fungi</taxon>
        <taxon>Dikarya</taxon>
        <taxon>Ascomycota</taxon>
        <taxon>Pezizomycotina</taxon>
        <taxon>Sordariomycetes</taxon>
        <taxon>Xylariomycetidae</taxon>
        <taxon>Xylariales</taxon>
        <taxon>Xylariaceae</taxon>
        <taxon>Xylaria</taxon>
    </lineage>
</organism>
<protein>
    <submittedName>
        <fullName evidence="1">Uncharacterized protein</fullName>
    </submittedName>
</protein>
<gene>
    <name evidence="1" type="ORF">RRF57_001959</name>
</gene>
<sequence>MLEPDIIEQLCLVLESPYKYFHSCGLNKQLRKKCEYHETLLTESATRNSNQIRRIRILDKQPDELWERIIQINFADSGRQS</sequence>